<feature type="active site" evidence="8">
    <location>
        <position position="104"/>
    </location>
</feature>
<evidence type="ECO:0000256" key="9">
    <source>
        <dbReference type="PROSITE-ProRule" id="PRU10086"/>
    </source>
</evidence>
<evidence type="ECO:0000256" key="11">
    <source>
        <dbReference type="RuleBase" id="RU003567"/>
    </source>
</evidence>
<accession>A0A8A6KT84</accession>
<dbReference type="GO" id="GO:0009570">
    <property type="term" value="C:chloroplast stroma"/>
    <property type="evidence" value="ECO:0007669"/>
    <property type="project" value="UniProtKB-SubCell"/>
</dbReference>
<evidence type="ECO:0000256" key="3">
    <source>
        <dbReference type="ARBA" id="ARBA00022670"/>
    </source>
</evidence>
<evidence type="ECO:0000313" key="13">
    <source>
        <dbReference type="EMBL" id="QTI91227.1"/>
    </source>
</evidence>
<protein>
    <recommendedName>
        <fullName evidence="7 11">ATP-dependent Clp protease proteolytic subunit</fullName>
        <ecNumber evidence="7 10">3.4.21.92</ecNumber>
    </recommendedName>
    <alternativeName>
        <fullName evidence="7">Endopeptidase Clp</fullName>
    </alternativeName>
</protein>
<keyword evidence="2 13" id="KW-0934">Plastid</keyword>
<comment type="subunit">
    <text evidence="7">Component of the chloroplastic Clp protease core complex.</text>
</comment>
<comment type="subcellular location">
    <subcellularLocation>
        <location evidence="7">Plastid</location>
        <location evidence="7">Chloroplast stroma</location>
    </subcellularLocation>
</comment>
<keyword evidence="13" id="KW-0150">Chloroplast</keyword>
<evidence type="ECO:0000256" key="10">
    <source>
        <dbReference type="RuleBase" id="RU000549"/>
    </source>
</evidence>
<organism evidence="13">
    <name type="scientific">Leuchtenbergia principis</name>
    <dbReference type="NCBI Taxonomy" id="130135"/>
    <lineage>
        <taxon>Eukaryota</taxon>
        <taxon>Viridiplantae</taxon>
        <taxon>Streptophyta</taxon>
        <taxon>Embryophyta</taxon>
        <taxon>Tracheophyta</taxon>
        <taxon>Spermatophyta</taxon>
        <taxon>Magnoliopsida</taxon>
        <taxon>eudicotyledons</taxon>
        <taxon>Gunneridae</taxon>
        <taxon>Pentapetalae</taxon>
        <taxon>Caryophyllales</taxon>
        <taxon>Cactineae</taxon>
        <taxon>Cactaceae</taxon>
        <taxon>Cactoideae</taxon>
        <taxon>Cacteae</taxon>
        <taxon>Leuchtenbergia</taxon>
    </lineage>
</organism>
<dbReference type="Gene3D" id="3.90.226.10">
    <property type="entry name" value="2-enoyl-CoA Hydratase, Chain A, domain 1"/>
    <property type="match status" value="1"/>
</dbReference>
<dbReference type="HAMAP" id="MF_00444">
    <property type="entry name" value="ClpP"/>
    <property type="match status" value="1"/>
</dbReference>
<dbReference type="SUPFAM" id="SSF52096">
    <property type="entry name" value="ClpP/crotonase"/>
    <property type="match status" value="1"/>
</dbReference>
<reference evidence="13" key="1">
    <citation type="submission" date="2021-01" db="EMBL/GenBank/DDBJ databases">
        <authorList>
            <person name="Li J."/>
            <person name="Xu Y."/>
            <person name="Zeng S."/>
            <person name="Qin Q."/>
            <person name="Han F."/>
            <person name="Yu J."/>
        </authorList>
    </citation>
    <scope>NUCLEOTIDE SEQUENCE</scope>
</reference>
<evidence type="ECO:0000256" key="7">
    <source>
        <dbReference type="HAMAP-Rule" id="MF_00444"/>
    </source>
</evidence>
<evidence type="ECO:0000256" key="6">
    <source>
        <dbReference type="ARBA" id="ARBA00034021"/>
    </source>
</evidence>
<keyword evidence="12" id="KW-0472">Membrane</keyword>
<dbReference type="GO" id="GO:0004176">
    <property type="term" value="F:ATP-dependent peptidase activity"/>
    <property type="evidence" value="ECO:0007669"/>
    <property type="project" value="InterPro"/>
</dbReference>
<keyword evidence="12" id="KW-0812">Transmembrane</keyword>
<dbReference type="InterPro" id="IPR023562">
    <property type="entry name" value="ClpP/TepA"/>
</dbReference>
<comment type="catalytic activity">
    <reaction evidence="6 7 9">
        <text>Hydrolysis of proteins to small peptides in the presence of ATP and magnesium. alpha-casein is the usual test substrate. In the absence of ATP, only oligopeptides shorter than five residues are hydrolyzed (such as succinyl-Leu-Tyr-|-NHMec, and Leu-Tyr-Leu-|-Tyr-Trp, in which cleavage of the -Tyr-|-Leu- and -Tyr-|-Trp bonds also occurs).</text>
        <dbReference type="EC" id="3.4.21.92"/>
    </reaction>
</comment>
<comment type="similarity">
    <text evidence="1 7 11">Belongs to the peptidase S14 family.</text>
</comment>
<evidence type="ECO:0000256" key="1">
    <source>
        <dbReference type="ARBA" id="ARBA00007039"/>
    </source>
</evidence>
<dbReference type="PROSITE" id="PS00381">
    <property type="entry name" value="CLP_PROTEASE_SER"/>
    <property type="match status" value="1"/>
</dbReference>
<dbReference type="GO" id="GO:0009368">
    <property type="term" value="C:endopeptidase Clp complex"/>
    <property type="evidence" value="ECO:0007669"/>
    <property type="project" value="TreeGrafter"/>
</dbReference>
<feature type="active site" evidence="7 9">
    <location>
        <position position="129"/>
    </location>
</feature>
<evidence type="ECO:0000256" key="2">
    <source>
        <dbReference type="ARBA" id="ARBA00022640"/>
    </source>
</evidence>
<sequence length="221" mass="24614">MSLSTTSPPKVPVRLPGEEEVSWIDLTDELNRNRILFLCDELETELSNEIIGLLIYLGTEDTSKLLYLFINSPGGEVINGMAIDNIIQIIPSGVATICLGIAASMASYILAGGKSKKRVALPHARIMIHQPSANFNMDGEEESSIDELYVELAELLTIRESLARGYSERTGKPLWIISQDLERDLYMSATEAKAYGIVDRNLNSKTFEILFYLLIVSIDWN</sequence>
<dbReference type="AlphaFoldDB" id="A0A8A6KT84"/>
<dbReference type="PROSITE" id="PS00382">
    <property type="entry name" value="CLP_PROTEASE_HIS"/>
    <property type="match status" value="1"/>
</dbReference>
<dbReference type="InterPro" id="IPR029045">
    <property type="entry name" value="ClpP/crotonase-like_dom_sf"/>
</dbReference>
<dbReference type="PANTHER" id="PTHR10381:SF15">
    <property type="entry name" value="CHLOROPLASTIC ATP-DEPENDENT CLP PROTEASE PROTEOLYTIC SUBUNIT 1"/>
    <property type="match status" value="1"/>
</dbReference>
<keyword evidence="12" id="KW-1133">Transmembrane helix</keyword>
<proteinExistence type="inferred from homology"/>
<dbReference type="GO" id="GO:0006515">
    <property type="term" value="P:protein quality control for misfolded or incompletely synthesized proteins"/>
    <property type="evidence" value="ECO:0007669"/>
    <property type="project" value="TreeGrafter"/>
</dbReference>
<dbReference type="PANTHER" id="PTHR10381">
    <property type="entry name" value="ATP-DEPENDENT CLP PROTEASE PROTEOLYTIC SUBUNIT"/>
    <property type="match status" value="1"/>
</dbReference>
<geneLocation type="chloroplast" evidence="13"/>
<dbReference type="GO" id="GO:0051117">
    <property type="term" value="F:ATPase binding"/>
    <property type="evidence" value="ECO:0007669"/>
    <property type="project" value="TreeGrafter"/>
</dbReference>
<comment type="function">
    <text evidence="7">Cleaves peptides in various proteins in a process that requires ATP hydrolysis. Has a chymotrypsin-like activity. Plays a major role in the degradation of misfolded proteins.</text>
</comment>
<evidence type="ECO:0000256" key="8">
    <source>
        <dbReference type="PROSITE-ProRule" id="PRU10085"/>
    </source>
</evidence>
<dbReference type="InterPro" id="IPR018215">
    <property type="entry name" value="ClpP_Ser_AS"/>
</dbReference>
<dbReference type="PRINTS" id="PR00127">
    <property type="entry name" value="CLPPROTEASEP"/>
</dbReference>
<evidence type="ECO:0000256" key="4">
    <source>
        <dbReference type="ARBA" id="ARBA00022801"/>
    </source>
</evidence>
<dbReference type="GO" id="GO:0004252">
    <property type="term" value="F:serine-type endopeptidase activity"/>
    <property type="evidence" value="ECO:0007669"/>
    <property type="project" value="UniProtKB-UniRule"/>
</dbReference>
<dbReference type="InterPro" id="IPR001907">
    <property type="entry name" value="ClpP"/>
</dbReference>
<evidence type="ECO:0000256" key="5">
    <source>
        <dbReference type="ARBA" id="ARBA00022825"/>
    </source>
</evidence>
<dbReference type="CDD" id="cd07017">
    <property type="entry name" value="S14_ClpP_2"/>
    <property type="match status" value="1"/>
</dbReference>
<keyword evidence="4 7" id="KW-0378">Hydrolase</keyword>
<dbReference type="InterPro" id="IPR033135">
    <property type="entry name" value="ClpP_His_AS"/>
</dbReference>
<keyword evidence="5 7" id="KW-0720">Serine protease</keyword>
<dbReference type="Pfam" id="PF00574">
    <property type="entry name" value="CLP_protease"/>
    <property type="match status" value="1"/>
</dbReference>
<evidence type="ECO:0000256" key="12">
    <source>
        <dbReference type="SAM" id="Phobius"/>
    </source>
</evidence>
<feature type="active site" description="Nucleophile" evidence="7">
    <location>
        <position position="104"/>
    </location>
</feature>
<feature type="transmembrane region" description="Helical" evidence="12">
    <location>
        <begin position="89"/>
        <end position="111"/>
    </location>
</feature>
<dbReference type="EC" id="3.4.21.92" evidence="7 10"/>
<gene>
    <name evidence="7 13" type="primary">clpP</name>
</gene>
<name>A0A8A6KT84_9CARY</name>
<dbReference type="EMBL" id="MW553057">
    <property type="protein sequence ID" value="QTI91227.1"/>
    <property type="molecule type" value="Genomic_DNA"/>
</dbReference>
<keyword evidence="3 7" id="KW-0645">Protease</keyword>